<comment type="subcellular location">
    <subcellularLocation>
        <location evidence="1">Golgi apparatus membrane</location>
        <topology evidence="1">Single-pass type II membrane protein</topology>
    </subcellularLocation>
</comment>
<dbReference type="InterPro" id="IPR018011">
    <property type="entry name" value="Carb_sulfotrans_8-10"/>
</dbReference>
<dbReference type="STRING" id="871651.SAMN05421688_2830"/>
<dbReference type="EMBL" id="FOJU01000004">
    <property type="protein sequence ID" value="SFB08431.1"/>
    <property type="molecule type" value="Genomic_DNA"/>
</dbReference>
<keyword evidence="4" id="KW-1133">Transmembrane helix</keyword>
<dbReference type="GO" id="GO:0016020">
    <property type="term" value="C:membrane"/>
    <property type="evidence" value="ECO:0007669"/>
    <property type="project" value="InterPro"/>
</dbReference>
<reference evidence="8 9" key="1">
    <citation type="submission" date="2016-10" db="EMBL/GenBank/DDBJ databases">
        <authorList>
            <person name="de Groot N.N."/>
        </authorList>
    </citation>
    <scope>NUCLEOTIDE SEQUENCE [LARGE SCALE GENOMIC DNA]</scope>
    <source>
        <strain evidence="8 9">DSM 29316</strain>
    </source>
</reference>
<gene>
    <name evidence="8" type="ORF">SAMN05421688_2830</name>
</gene>
<keyword evidence="7" id="KW-0325">Glycoprotein</keyword>
<evidence type="ECO:0000256" key="6">
    <source>
        <dbReference type="ARBA" id="ARBA00023136"/>
    </source>
</evidence>
<dbReference type="GO" id="GO:0016051">
    <property type="term" value="P:carbohydrate biosynthetic process"/>
    <property type="evidence" value="ECO:0007669"/>
    <property type="project" value="InterPro"/>
</dbReference>
<organism evidence="8 9">
    <name type="scientific">Poseidonocella pacifica</name>
    <dbReference type="NCBI Taxonomy" id="871651"/>
    <lineage>
        <taxon>Bacteria</taxon>
        <taxon>Pseudomonadati</taxon>
        <taxon>Pseudomonadota</taxon>
        <taxon>Alphaproteobacteria</taxon>
        <taxon>Rhodobacterales</taxon>
        <taxon>Roseobacteraceae</taxon>
        <taxon>Poseidonocella</taxon>
    </lineage>
</organism>
<name>A0A1I0Y552_9RHOB</name>
<dbReference type="AlphaFoldDB" id="A0A1I0Y552"/>
<accession>A0A1I0Y552</accession>
<dbReference type="Pfam" id="PF03567">
    <property type="entry name" value="Sulfotransfer_2"/>
    <property type="match status" value="1"/>
</dbReference>
<evidence type="ECO:0000256" key="1">
    <source>
        <dbReference type="ARBA" id="ARBA00004323"/>
    </source>
</evidence>
<proteinExistence type="predicted"/>
<dbReference type="PANTHER" id="PTHR12137:SF54">
    <property type="entry name" value="CARBOHYDRATE SULFOTRANSFERASE"/>
    <property type="match status" value="1"/>
</dbReference>
<keyword evidence="3" id="KW-0812">Transmembrane</keyword>
<sequence length="302" mass="34336">MGHLLKSFTHFQDLMAQMSKTDEKKKRNSRMGFPGTWMTESESVVYRVVPKCACSTIGQILYYSDHGAFYKGDIHDAQGGLHKWAQDGSQPLIESNVAEHRSPAFTAVRNPYSRILSAFFDKICGVQRNGGRYRGNLVPMVMQKYGVEVGGPDGTEEFDQIKSFRRFLLFARDTIAFRKPIDPDIHWSAQSGHISTFISNGGRYDRIFWTERFNEGMQGVLDTIKSPHSVDLGSIPRFNESADHGPKRAHPVADYFDDLSMHLVYEIYKRDFDLFRYDPKDPGRSAPIGEIDLDEVHAKLGD</sequence>
<keyword evidence="2 8" id="KW-0808">Transferase</keyword>
<dbReference type="PANTHER" id="PTHR12137">
    <property type="entry name" value="CARBOHYDRATE SULFOTRANSFERASE"/>
    <property type="match status" value="1"/>
</dbReference>
<keyword evidence="5" id="KW-0333">Golgi apparatus</keyword>
<evidence type="ECO:0000256" key="2">
    <source>
        <dbReference type="ARBA" id="ARBA00022679"/>
    </source>
</evidence>
<evidence type="ECO:0000256" key="4">
    <source>
        <dbReference type="ARBA" id="ARBA00022989"/>
    </source>
</evidence>
<dbReference type="InterPro" id="IPR005331">
    <property type="entry name" value="Sulfotransferase"/>
</dbReference>
<evidence type="ECO:0000313" key="9">
    <source>
        <dbReference type="Proteomes" id="UP000198796"/>
    </source>
</evidence>
<dbReference type="Proteomes" id="UP000198796">
    <property type="component" value="Unassembled WGS sequence"/>
</dbReference>
<evidence type="ECO:0000256" key="3">
    <source>
        <dbReference type="ARBA" id="ARBA00022692"/>
    </source>
</evidence>
<evidence type="ECO:0000313" key="8">
    <source>
        <dbReference type="EMBL" id="SFB08431.1"/>
    </source>
</evidence>
<evidence type="ECO:0000256" key="5">
    <source>
        <dbReference type="ARBA" id="ARBA00023034"/>
    </source>
</evidence>
<protein>
    <submittedName>
        <fullName evidence="8">Sulfotransferase family protein</fullName>
    </submittedName>
</protein>
<evidence type="ECO:0000256" key="7">
    <source>
        <dbReference type="ARBA" id="ARBA00023180"/>
    </source>
</evidence>
<keyword evidence="9" id="KW-1185">Reference proteome</keyword>
<keyword evidence="6" id="KW-0472">Membrane</keyword>
<dbReference type="GO" id="GO:0008146">
    <property type="term" value="F:sulfotransferase activity"/>
    <property type="evidence" value="ECO:0007669"/>
    <property type="project" value="InterPro"/>
</dbReference>